<keyword evidence="2" id="KW-1185">Reference proteome</keyword>
<dbReference type="GO" id="GO:0016787">
    <property type="term" value="F:hydrolase activity"/>
    <property type="evidence" value="ECO:0007669"/>
    <property type="project" value="UniProtKB-KW"/>
</dbReference>
<dbReference type="InterPro" id="IPR029055">
    <property type="entry name" value="Ntn_hydrolases_N"/>
</dbReference>
<dbReference type="EMBL" id="JAVIJP010000015">
    <property type="protein sequence ID" value="KAL3644335.1"/>
    <property type="molecule type" value="Genomic_DNA"/>
</dbReference>
<protein>
    <submittedName>
        <fullName evidence="1">Proteasome subunit alpha type-6</fullName>
        <ecNumber evidence="1">3.4.25.1</ecNumber>
    </submittedName>
</protein>
<proteinExistence type="predicted"/>
<reference evidence="2" key="1">
    <citation type="journal article" date="2024" name="IScience">
        <title>Strigolactones Initiate the Formation of Haustorium-like Structures in Castilleja.</title>
        <authorList>
            <person name="Buerger M."/>
            <person name="Peterson D."/>
            <person name="Chory J."/>
        </authorList>
    </citation>
    <scope>NUCLEOTIDE SEQUENCE [LARGE SCALE GENOMIC DNA]</scope>
</reference>
<gene>
    <name evidence="1" type="primary">PRE5_1</name>
    <name evidence="1" type="ORF">CASFOL_012267</name>
</gene>
<dbReference type="GO" id="GO:0000502">
    <property type="term" value="C:proteasome complex"/>
    <property type="evidence" value="ECO:0007669"/>
    <property type="project" value="UniProtKB-KW"/>
</dbReference>
<keyword evidence="1" id="KW-0647">Proteasome</keyword>
<evidence type="ECO:0000313" key="2">
    <source>
        <dbReference type="Proteomes" id="UP001632038"/>
    </source>
</evidence>
<dbReference type="Proteomes" id="UP001632038">
    <property type="component" value="Unassembled WGS sequence"/>
</dbReference>
<dbReference type="EC" id="3.4.25.1" evidence="1"/>
<accession>A0ABD3DTZ3</accession>
<keyword evidence="1" id="KW-0378">Hydrolase</keyword>
<comment type="caution">
    <text evidence="1">The sequence shown here is derived from an EMBL/GenBank/DDBJ whole genome shotgun (WGS) entry which is preliminary data.</text>
</comment>
<sequence>MVYAIEAVKQGSTAIGLISKTRVLLVSVNKKSLELLLHQKKIFKADDPMGENFENFISNILRVISQSAKLPESRTILRVISQ</sequence>
<evidence type="ECO:0000313" key="1">
    <source>
        <dbReference type="EMBL" id="KAL3644335.1"/>
    </source>
</evidence>
<organism evidence="1 2">
    <name type="scientific">Castilleja foliolosa</name>
    <dbReference type="NCBI Taxonomy" id="1961234"/>
    <lineage>
        <taxon>Eukaryota</taxon>
        <taxon>Viridiplantae</taxon>
        <taxon>Streptophyta</taxon>
        <taxon>Embryophyta</taxon>
        <taxon>Tracheophyta</taxon>
        <taxon>Spermatophyta</taxon>
        <taxon>Magnoliopsida</taxon>
        <taxon>eudicotyledons</taxon>
        <taxon>Gunneridae</taxon>
        <taxon>Pentapetalae</taxon>
        <taxon>asterids</taxon>
        <taxon>lamiids</taxon>
        <taxon>Lamiales</taxon>
        <taxon>Orobanchaceae</taxon>
        <taxon>Pedicularideae</taxon>
        <taxon>Castillejinae</taxon>
        <taxon>Castilleja</taxon>
    </lineage>
</organism>
<name>A0ABD3DTZ3_9LAMI</name>
<dbReference type="SUPFAM" id="SSF56235">
    <property type="entry name" value="N-terminal nucleophile aminohydrolases (Ntn hydrolases)"/>
    <property type="match status" value="1"/>
</dbReference>
<dbReference type="AlphaFoldDB" id="A0ABD3DTZ3"/>
<dbReference type="Gene3D" id="3.60.20.10">
    <property type="entry name" value="Glutamine Phosphoribosylpyrophosphate, subunit 1, domain 1"/>
    <property type="match status" value="1"/>
</dbReference>